<sequence length="216" mass="25080">MISETKINQLTDRVGKVEEVMEQQKNQVLANSQDNTHLKRGERALQDKLEFLENNMRRNNIRVLGVPEGPEGADLKGYLESLIKDAMPGLAYLKLEDDIQRIHRDPFKKNVGRKSPRRILVNFATYSIKERILSEALKVGNFVKDDWSFRIRSDVSRATLDRQWELGKLIQELRSLGATVQLRFPAALRIMWQNKTHNIREPEEVKAFIEQIKSSQ</sequence>
<feature type="coiled-coil region" evidence="1">
    <location>
        <begin position="7"/>
        <end position="62"/>
    </location>
</feature>
<feature type="domain" description="L1 transposable element RRM" evidence="2">
    <location>
        <begin position="58"/>
        <end position="143"/>
    </location>
</feature>
<dbReference type="AlphaFoldDB" id="A0AAV7WT69"/>
<evidence type="ECO:0000256" key="1">
    <source>
        <dbReference type="SAM" id="Coils"/>
    </source>
</evidence>
<accession>A0AAV7WT69</accession>
<dbReference type="EMBL" id="JANPWB010000001">
    <property type="protein sequence ID" value="KAJ1217264.1"/>
    <property type="molecule type" value="Genomic_DNA"/>
</dbReference>
<dbReference type="Gene3D" id="3.30.250.20">
    <property type="entry name" value="L1 transposable element, C-terminal domain"/>
    <property type="match status" value="1"/>
</dbReference>
<keyword evidence="4" id="KW-1185">Reference proteome</keyword>
<keyword evidence="1" id="KW-0175">Coiled coil</keyword>
<evidence type="ECO:0000313" key="4">
    <source>
        <dbReference type="Proteomes" id="UP001066276"/>
    </source>
</evidence>
<dbReference type="InterPro" id="IPR043636">
    <property type="entry name" value="L1_RRM_dom"/>
</dbReference>
<dbReference type="InterPro" id="IPR004244">
    <property type="entry name" value="Transposase_22"/>
</dbReference>
<organism evidence="3 4">
    <name type="scientific">Pleurodeles waltl</name>
    <name type="common">Iberian ribbed newt</name>
    <dbReference type="NCBI Taxonomy" id="8319"/>
    <lineage>
        <taxon>Eukaryota</taxon>
        <taxon>Metazoa</taxon>
        <taxon>Chordata</taxon>
        <taxon>Craniata</taxon>
        <taxon>Vertebrata</taxon>
        <taxon>Euteleostomi</taxon>
        <taxon>Amphibia</taxon>
        <taxon>Batrachia</taxon>
        <taxon>Caudata</taxon>
        <taxon>Salamandroidea</taxon>
        <taxon>Salamandridae</taxon>
        <taxon>Pleurodelinae</taxon>
        <taxon>Pleurodeles</taxon>
    </lineage>
</organism>
<dbReference type="Pfam" id="PF02994">
    <property type="entry name" value="Transposase_22"/>
    <property type="match status" value="1"/>
</dbReference>
<dbReference type="Gene3D" id="3.30.70.1820">
    <property type="entry name" value="L1 transposable element, RRM domain"/>
    <property type="match status" value="1"/>
</dbReference>
<gene>
    <name evidence="3" type="ORF">NDU88_004859</name>
</gene>
<name>A0AAV7WT69_PLEWA</name>
<dbReference type="Proteomes" id="UP001066276">
    <property type="component" value="Chromosome 1_1"/>
</dbReference>
<dbReference type="PANTHER" id="PTHR11505">
    <property type="entry name" value="L1 TRANSPOSABLE ELEMENT-RELATED"/>
    <property type="match status" value="1"/>
</dbReference>
<reference evidence="3" key="1">
    <citation type="journal article" date="2022" name="bioRxiv">
        <title>Sequencing and chromosome-scale assembly of the giantPleurodeles waltlgenome.</title>
        <authorList>
            <person name="Brown T."/>
            <person name="Elewa A."/>
            <person name="Iarovenko S."/>
            <person name="Subramanian E."/>
            <person name="Araus A.J."/>
            <person name="Petzold A."/>
            <person name="Susuki M."/>
            <person name="Suzuki K.-i.T."/>
            <person name="Hayashi T."/>
            <person name="Toyoda A."/>
            <person name="Oliveira C."/>
            <person name="Osipova E."/>
            <person name="Leigh N.D."/>
            <person name="Simon A."/>
            <person name="Yun M.H."/>
        </authorList>
    </citation>
    <scope>NUCLEOTIDE SEQUENCE</scope>
    <source>
        <strain evidence="3">20211129_DDA</strain>
        <tissue evidence="3">Liver</tissue>
    </source>
</reference>
<evidence type="ECO:0000259" key="2">
    <source>
        <dbReference type="Pfam" id="PF02994"/>
    </source>
</evidence>
<comment type="caution">
    <text evidence="3">The sequence shown here is derived from an EMBL/GenBank/DDBJ whole genome shotgun (WGS) entry which is preliminary data.</text>
</comment>
<evidence type="ECO:0000313" key="3">
    <source>
        <dbReference type="EMBL" id="KAJ1217264.1"/>
    </source>
</evidence>
<dbReference type="InterPro" id="IPR042566">
    <property type="entry name" value="L1_C"/>
</dbReference>
<protein>
    <recommendedName>
        <fullName evidence="2">L1 transposable element RRM domain-containing protein</fullName>
    </recommendedName>
</protein>
<proteinExistence type="predicted"/>